<name>A0ABY7YSR3_9HYPH</name>
<dbReference type="Proteomes" id="UP001220530">
    <property type="component" value="Chromosome"/>
</dbReference>
<evidence type="ECO:0000313" key="1">
    <source>
        <dbReference type="EMBL" id="WDR04232.1"/>
    </source>
</evidence>
<reference evidence="1 2" key="1">
    <citation type="submission" date="2023-02" db="EMBL/GenBank/DDBJ databases">
        <title>Devosia algicola sp. nov., isolated from the phycosphere of marine algae.</title>
        <authorList>
            <person name="Kim J.M."/>
            <person name="Lee J.K."/>
            <person name="Choi B.J."/>
            <person name="Bayburt H."/>
            <person name="Jeon C.O."/>
        </authorList>
    </citation>
    <scope>NUCLEOTIDE SEQUENCE [LARGE SCALE GENOMIC DNA]</scope>
    <source>
        <strain evidence="1 2">G20-9</strain>
    </source>
</reference>
<accession>A0ABY7YSR3</accession>
<keyword evidence="2" id="KW-1185">Reference proteome</keyword>
<organism evidence="1 2">
    <name type="scientific">Devosia algicola</name>
    <dbReference type="NCBI Taxonomy" id="3026418"/>
    <lineage>
        <taxon>Bacteria</taxon>
        <taxon>Pseudomonadati</taxon>
        <taxon>Pseudomonadota</taxon>
        <taxon>Alphaproteobacteria</taxon>
        <taxon>Hyphomicrobiales</taxon>
        <taxon>Devosiaceae</taxon>
        <taxon>Devosia</taxon>
    </lineage>
</organism>
<gene>
    <name evidence="1" type="ORF">PSQ19_05035</name>
</gene>
<protein>
    <submittedName>
        <fullName evidence="1">Uncharacterized protein</fullName>
    </submittedName>
</protein>
<evidence type="ECO:0000313" key="2">
    <source>
        <dbReference type="Proteomes" id="UP001220530"/>
    </source>
</evidence>
<proteinExistence type="predicted"/>
<sequence length="108" mass="12355">MPDLEEPGRATLDAYFMVHNQRKPKVKITTNADHLIRHFLTGTHYLSVTPRMNVSLPQFRGFGQFTLQDFDLQRKVGIVRRAGIISTPLYLSFIELLSKRTRAVDPSA</sequence>
<dbReference type="EMBL" id="CP118246">
    <property type="protein sequence ID" value="WDR04232.1"/>
    <property type="molecule type" value="Genomic_DNA"/>
</dbReference>